<organism evidence="1 2">
    <name type="scientific">Cryobacterium zhongshanensis</name>
    <dbReference type="NCBI Taxonomy" id="2928153"/>
    <lineage>
        <taxon>Bacteria</taxon>
        <taxon>Bacillati</taxon>
        <taxon>Actinomycetota</taxon>
        <taxon>Actinomycetes</taxon>
        <taxon>Micrococcales</taxon>
        <taxon>Microbacteriaceae</taxon>
        <taxon>Cryobacterium</taxon>
    </lineage>
</organism>
<dbReference type="EMBL" id="JALGAR010000001">
    <property type="protein sequence ID" value="MCI4657392.1"/>
    <property type="molecule type" value="Genomic_DNA"/>
</dbReference>
<accession>A0AA41QTH0</accession>
<dbReference type="Proteomes" id="UP001165341">
    <property type="component" value="Unassembled WGS sequence"/>
</dbReference>
<dbReference type="RefSeq" id="WP_241975975.1">
    <property type="nucleotide sequence ID" value="NZ_JALGAR010000001.1"/>
</dbReference>
<name>A0AA41QTH0_9MICO</name>
<evidence type="ECO:0000313" key="2">
    <source>
        <dbReference type="Proteomes" id="UP001165341"/>
    </source>
</evidence>
<gene>
    <name evidence="1" type="ORF">MQH31_06150</name>
</gene>
<evidence type="ECO:0000313" key="1">
    <source>
        <dbReference type="EMBL" id="MCI4657392.1"/>
    </source>
</evidence>
<reference evidence="1" key="1">
    <citation type="submission" date="2022-03" db="EMBL/GenBank/DDBJ databases">
        <title>Cryobacterium sp. nov. strain ZS14-85, isolated from Antarctic soil.</title>
        <authorList>
            <person name="Li J."/>
            <person name="Niu G."/>
        </authorList>
    </citation>
    <scope>NUCLEOTIDE SEQUENCE</scope>
    <source>
        <strain evidence="1">ZS14-85</strain>
    </source>
</reference>
<proteinExistence type="predicted"/>
<sequence length="89" mass="9783">MTDTPFLAPLRAPVRAPLRDIASVRGLALVPVKDGLWRVTGRSGAVLGHIERKLDDRGESFAARRLLPATRTLDLGTFWQLADAADCFR</sequence>
<protein>
    <recommendedName>
        <fullName evidence="3">DNA mismatch repair protein</fullName>
    </recommendedName>
</protein>
<evidence type="ECO:0008006" key="3">
    <source>
        <dbReference type="Google" id="ProtNLM"/>
    </source>
</evidence>
<comment type="caution">
    <text evidence="1">The sequence shown here is derived from an EMBL/GenBank/DDBJ whole genome shotgun (WGS) entry which is preliminary data.</text>
</comment>
<dbReference type="AlphaFoldDB" id="A0AA41QTH0"/>
<keyword evidence="2" id="KW-1185">Reference proteome</keyword>